<name>A0A7C9AQV0_OPUST</name>
<evidence type="ECO:0000313" key="2">
    <source>
        <dbReference type="EMBL" id="MBA4673899.1"/>
    </source>
</evidence>
<protein>
    <submittedName>
        <fullName evidence="2">Uncharacterized protein</fullName>
    </submittedName>
</protein>
<reference evidence="2" key="2">
    <citation type="submission" date="2020-07" db="EMBL/GenBank/DDBJ databases">
        <authorList>
            <person name="Vera ALvarez R."/>
            <person name="Arias-Moreno D.M."/>
            <person name="Jimenez-Jacinto V."/>
            <person name="Jimenez-Bremont J.F."/>
            <person name="Swaminathan K."/>
            <person name="Moose S.P."/>
            <person name="Guerrero-Gonzalez M.L."/>
            <person name="Marino-Ramirez L."/>
            <person name="Landsman D."/>
            <person name="Rodriguez-Kessler M."/>
            <person name="Delgado-Sanchez P."/>
        </authorList>
    </citation>
    <scope>NUCLEOTIDE SEQUENCE</scope>
    <source>
        <tissue evidence="2">Cladode</tissue>
    </source>
</reference>
<feature type="compositionally biased region" description="Basic residues" evidence="1">
    <location>
        <begin position="67"/>
        <end position="87"/>
    </location>
</feature>
<dbReference type="EMBL" id="GISG01261089">
    <property type="protein sequence ID" value="MBA4673899.1"/>
    <property type="molecule type" value="Transcribed_RNA"/>
</dbReference>
<proteinExistence type="predicted"/>
<accession>A0A7C9AQV0</accession>
<sequence length="124" mass="14066">MVAATTSKEMQLKAPSPNNSNAASPSPTPCQTLRFISTTDKNKYPRDGPHCRRNYRILIEKRTSKVISRKIRGSRKPRAPRRAKWRKTRQDTGGQQSTRPAPKTQHGRPAREVARPGRARWALP</sequence>
<organism evidence="2">
    <name type="scientific">Opuntia streptacantha</name>
    <name type="common">Prickly pear cactus</name>
    <name type="synonym">Opuntia cardona</name>
    <dbReference type="NCBI Taxonomy" id="393608"/>
    <lineage>
        <taxon>Eukaryota</taxon>
        <taxon>Viridiplantae</taxon>
        <taxon>Streptophyta</taxon>
        <taxon>Embryophyta</taxon>
        <taxon>Tracheophyta</taxon>
        <taxon>Spermatophyta</taxon>
        <taxon>Magnoliopsida</taxon>
        <taxon>eudicotyledons</taxon>
        <taxon>Gunneridae</taxon>
        <taxon>Pentapetalae</taxon>
        <taxon>Caryophyllales</taxon>
        <taxon>Cactineae</taxon>
        <taxon>Cactaceae</taxon>
        <taxon>Opuntioideae</taxon>
        <taxon>Opuntia</taxon>
    </lineage>
</organism>
<feature type="region of interest" description="Disordered" evidence="1">
    <location>
        <begin position="1"/>
        <end position="31"/>
    </location>
</feature>
<feature type="region of interest" description="Disordered" evidence="1">
    <location>
        <begin position="66"/>
        <end position="124"/>
    </location>
</feature>
<reference evidence="2" key="1">
    <citation type="journal article" date="2013" name="J. Plant Res.">
        <title>Effect of fungi and light on seed germination of three Opuntia species from semiarid lands of central Mexico.</title>
        <authorList>
            <person name="Delgado-Sanchez P."/>
            <person name="Jimenez-Bremont J.F."/>
            <person name="Guerrero-Gonzalez Mde L."/>
            <person name="Flores J."/>
        </authorList>
    </citation>
    <scope>NUCLEOTIDE SEQUENCE</scope>
    <source>
        <tissue evidence="2">Cladode</tissue>
    </source>
</reference>
<dbReference type="AlphaFoldDB" id="A0A7C9AQV0"/>
<feature type="compositionally biased region" description="Low complexity" evidence="1">
    <location>
        <begin position="14"/>
        <end position="25"/>
    </location>
</feature>
<evidence type="ECO:0000256" key="1">
    <source>
        <dbReference type="SAM" id="MobiDB-lite"/>
    </source>
</evidence>